<organism evidence="5">
    <name type="scientific">Camponotus floridanus</name>
    <name type="common">Florida carpenter ant</name>
    <dbReference type="NCBI Taxonomy" id="104421"/>
    <lineage>
        <taxon>Eukaryota</taxon>
        <taxon>Metazoa</taxon>
        <taxon>Ecdysozoa</taxon>
        <taxon>Arthropoda</taxon>
        <taxon>Hexapoda</taxon>
        <taxon>Insecta</taxon>
        <taxon>Pterygota</taxon>
        <taxon>Neoptera</taxon>
        <taxon>Endopterygota</taxon>
        <taxon>Hymenoptera</taxon>
        <taxon>Apocrita</taxon>
        <taxon>Aculeata</taxon>
        <taxon>Formicoidea</taxon>
        <taxon>Formicidae</taxon>
        <taxon>Formicinae</taxon>
        <taxon>Camponotus</taxon>
    </lineage>
</organism>
<keyword evidence="5" id="KW-1185">Reference proteome</keyword>
<dbReference type="Pfam" id="PF00041">
    <property type="entry name" value="fn3"/>
    <property type="match status" value="1"/>
</dbReference>
<reference evidence="4 5" key="1">
    <citation type="journal article" date="2010" name="Science">
        <title>Genomic comparison of the ants Camponotus floridanus and Harpegnathos saltator.</title>
        <authorList>
            <person name="Bonasio R."/>
            <person name="Zhang G."/>
            <person name="Ye C."/>
            <person name="Mutti N.S."/>
            <person name="Fang X."/>
            <person name="Qin N."/>
            <person name="Donahue G."/>
            <person name="Yang P."/>
            <person name="Li Q."/>
            <person name="Li C."/>
            <person name="Zhang P."/>
            <person name="Huang Z."/>
            <person name="Berger S.L."/>
            <person name="Reinberg D."/>
            <person name="Wang J."/>
            <person name="Liebig J."/>
        </authorList>
    </citation>
    <scope>NUCLEOTIDE SEQUENCE [LARGE SCALE GENOMIC DNA]</scope>
    <source>
        <strain evidence="5">C129</strain>
    </source>
</reference>
<dbReference type="CDD" id="cd00063">
    <property type="entry name" value="FN3"/>
    <property type="match status" value="2"/>
</dbReference>
<gene>
    <name evidence="4" type="ORF">EAG_05549</name>
</gene>
<dbReference type="PROSITE" id="PS50853">
    <property type="entry name" value="FN3"/>
    <property type="match status" value="1"/>
</dbReference>
<name>E2AFI7_CAMFO</name>
<dbReference type="SUPFAM" id="SSF49265">
    <property type="entry name" value="Fibronectin type III"/>
    <property type="match status" value="2"/>
</dbReference>
<dbReference type="InterPro" id="IPR050964">
    <property type="entry name" value="Striated_Muscle_Regulatory"/>
</dbReference>
<feature type="domain" description="Fibronectin type-III" evidence="3">
    <location>
        <begin position="112"/>
        <end position="210"/>
    </location>
</feature>
<dbReference type="OrthoDB" id="65481at2759"/>
<keyword evidence="1" id="KW-0677">Repeat</keyword>
<feature type="signal peptide" evidence="2">
    <location>
        <begin position="1"/>
        <end position="21"/>
    </location>
</feature>
<evidence type="ECO:0000256" key="2">
    <source>
        <dbReference type="SAM" id="SignalP"/>
    </source>
</evidence>
<evidence type="ECO:0000256" key="1">
    <source>
        <dbReference type="ARBA" id="ARBA00022737"/>
    </source>
</evidence>
<dbReference type="Gene3D" id="2.60.40.10">
    <property type="entry name" value="Immunoglobulins"/>
    <property type="match status" value="2"/>
</dbReference>
<dbReference type="InterPro" id="IPR003961">
    <property type="entry name" value="FN3_dom"/>
</dbReference>
<proteinExistence type="predicted"/>
<evidence type="ECO:0000313" key="4">
    <source>
        <dbReference type="EMBL" id="EFN67802.1"/>
    </source>
</evidence>
<dbReference type="InterPro" id="IPR036116">
    <property type="entry name" value="FN3_sf"/>
</dbReference>
<dbReference type="EMBL" id="GL439113">
    <property type="protein sequence ID" value="EFN67802.1"/>
    <property type="molecule type" value="Genomic_DNA"/>
</dbReference>
<dbReference type="InParanoid" id="E2AFI7"/>
<dbReference type="PANTHER" id="PTHR13817">
    <property type="entry name" value="TITIN"/>
    <property type="match status" value="1"/>
</dbReference>
<evidence type="ECO:0000259" key="3">
    <source>
        <dbReference type="PROSITE" id="PS50853"/>
    </source>
</evidence>
<protein>
    <submittedName>
        <fullName evidence="4">Protein sevenless</fullName>
    </submittedName>
</protein>
<evidence type="ECO:0000313" key="5">
    <source>
        <dbReference type="Proteomes" id="UP000000311"/>
    </source>
</evidence>
<dbReference type="AlphaFoldDB" id="E2AFI7"/>
<dbReference type="SMART" id="SM00060">
    <property type="entry name" value="FN3"/>
    <property type="match status" value="3"/>
</dbReference>
<keyword evidence="2" id="KW-0732">Signal</keyword>
<dbReference type="InterPro" id="IPR013783">
    <property type="entry name" value="Ig-like_fold"/>
</dbReference>
<dbReference type="STRING" id="104421.E2AFI7"/>
<sequence>MQIMFGTMLCVLLKDLILTKAIITFIPKDYTPSNSLQEENVSICPNLNFTQDISIFEKSDHHILNFKSDRSHSDSTVRNKREDDEVTNTNVSIIPESIESSLSKPTSLRAFVQFNSQFAEKVNDIFVTLRWNQPEFINEIIQGYTVQCFFIEDLKEIQTCDDKNIITTKLEHTVHNLISNTIYYFRVRAHTKIVAGPYTDLINVSTTHENSIPKLLVITKHDMVILDVDSSITNVVMSEILYSLHNSTNGVFYMTQYPIDRKNIQIQINASVCLFHYSEYNFRDMIIDNMNNEESLIYWLNNWDIVVTDVNISMCNGILHNTEVLDYTRSFRSMTIDKTNIYIIVEHPFPYILYVLKKKYVSLKSVKAAQYVEKIRINSDNYMFYKIYAFDKFLQPYPPMRCLTPDERVYNFENVNATSNTIFVNLPQGVVKSGCKEYNLPTIIYTISVSCLDNNLNKSEKFEVLTAERYYEIQNLTPFTEYKLKYTLSNFYFDQLSINPFDSNVISMKTNSGKLNAPENVSALALKPTIAVVHWMPLKKVNCVAATYEVHWKSVTLANGTQQKGKQFINMPKRTADGRFFTKIHLSLPIQDYLIYVRVYPNNFSDFYNESLSKIDHIYSDPNNITLSEVEINSMDISWISNINLTISSALEYKNVSTEKWQTTNDIRMNYNKEVIYHIENLQSGTLYKFRLILRYLENFIWPADERFIFSTLGKQTKIPIQHNKVADILKNNFIETFQYCKLITKLC</sequence>
<feature type="chain" id="PRO_5003157094" evidence="2">
    <location>
        <begin position="22"/>
        <end position="748"/>
    </location>
</feature>
<dbReference type="PANTHER" id="PTHR13817:SF166">
    <property type="entry name" value="NEURONAL IGCAM-RELATED"/>
    <property type="match status" value="1"/>
</dbReference>
<dbReference type="Proteomes" id="UP000000311">
    <property type="component" value="Unassembled WGS sequence"/>
</dbReference>
<accession>E2AFI7</accession>